<accession>A0A7X1NUH2</accession>
<keyword evidence="2" id="KW-1185">Reference proteome</keyword>
<protein>
    <submittedName>
        <fullName evidence="1">Uncharacterized protein</fullName>
    </submittedName>
</protein>
<evidence type="ECO:0000313" key="2">
    <source>
        <dbReference type="Proteomes" id="UP000484842"/>
    </source>
</evidence>
<dbReference type="RefSeq" id="WP_322618587.1">
    <property type="nucleotide sequence ID" value="NZ_WBSL01000001.1"/>
</dbReference>
<reference evidence="1 2" key="1">
    <citation type="submission" date="2019-10" db="EMBL/GenBank/DDBJ databases">
        <title>Deinococcus sp. isolated from soil.</title>
        <authorList>
            <person name="Li Y."/>
            <person name="Wang J."/>
        </authorList>
    </citation>
    <scope>NUCLEOTIDE SEQUENCE [LARGE SCALE GENOMIC DNA]</scope>
    <source>
        <strain evidence="1 2">SDU3-2</strain>
    </source>
</reference>
<gene>
    <name evidence="1" type="ORF">F8S09_04965</name>
</gene>
<name>A0A7X1NUH2_9DEIO</name>
<dbReference type="EMBL" id="WBSL01000001">
    <property type="protein sequence ID" value="MPY66047.1"/>
    <property type="molecule type" value="Genomic_DNA"/>
</dbReference>
<dbReference type="AlphaFoldDB" id="A0A7X1NUH2"/>
<organism evidence="1 2">
    <name type="scientific">Deinococcus terrestris</name>
    <dbReference type="NCBI Taxonomy" id="2651870"/>
    <lineage>
        <taxon>Bacteria</taxon>
        <taxon>Thermotogati</taxon>
        <taxon>Deinococcota</taxon>
        <taxon>Deinococci</taxon>
        <taxon>Deinococcales</taxon>
        <taxon>Deinococcaceae</taxon>
        <taxon>Deinococcus</taxon>
    </lineage>
</organism>
<sequence>MLPTLYLLLALALAGALVALLLRPGSARAGVVWGLAAGLPLLAALAGAFAGQSRAVRVLEGYAPAPVPVVLVHGVRRTTLTLSAADAACVERALRLGVRSELRTTGQPIPLTGETRVEGALPPTEIVGALTLRGLTCPNVRAVPEEG</sequence>
<evidence type="ECO:0000313" key="1">
    <source>
        <dbReference type="EMBL" id="MPY66047.1"/>
    </source>
</evidence>
<comment type="caution">
    <text evidence="1">The sequence shown here is derived from an EMBL/GenBank/DDBJ whole genome shotgun (WGS) entry which is preliminary data.</text>
</comment>
<dbReference type="Proteomes" id="UP000484842">
    <property type="component" value="Unassembled WGS sequence"/>
</dbReference>
<proteinExistence type="predicted"/>